<organism evidence="2 3">
    <name type="scientific">Tribolium castaneum</name>
    <name type="common">Red flour beetle</name>
    <dbReference type="NCBI Taxonomy" id="7070"/>
    <lineage>
        <taxon>Eukaryota</taxon>
        <taxon>Metazoa</taxon>
        <taxon>Ecdysozoa</taxon>
        <taxon>Arthropoda</taxon>
        <taxon>Hexapoda</taxon>
        <taxon>Insecta</taxon>
        <taxon>Pterygota</taxon>
        <taxon>Neoptera</taxon>
        <taxon>Endopterygota</taxon>
        <taxon>Coleoptera</taxon>
        <taxon>Polyphaga</taxon>
        <taxon>Cucujiformia</taxon>
        <taxon>Tenebrionidae</taxon>
        <taxon>Tenebrionidae incertae sedis</taxon>
        <taxon>Tribolium</taxon>
    </lineage>
</organism>
<feature type="compositionally biased region" description="Low complexity" evidence="1">
    <location>
        <begin position="147"/>
        <end position="158"/>
    </location>
</feature>
<protein>
    <submittedName>
        <fullName evidence="2">Uncharacterized protein</fullName>
    </submittedName>
</protein>
<name>A0A139WHA3_TRICA</name>
<reference evidence="2 3" key="1">
    <citation type="journal article" date="2008" name="Nature">
        <title>The genome of the model beetle and pest Tribolium castaneum.</title>
        <authorList>
            <consortium name="Tribolium Genome Sequencing Consortium"/>
            <person name="Richards S."/>
            <person name="Gibbs R.A."/>
            <person name="Weinstock G.M."/>
            <person name="Brown S.J."/>
            <person name="Denell R."/>
            <person name="Beeman R.W."/>
            <person name="Gibbs R."/>
            <person name="Beeman R.W."/>
            <person name="Brown S.J."/>
            <person name="Bucher G."/>
            <person name="Friedrich M."/>
            <person name="Grimmelikhuijzen C.J."/>
            <person name="Klingler M."/>
            <person name="Lorenzen M."/>
            <person name="Richards S."/>
            <person name="Roth S."/>
            <person name="Schroder R."/>
            <person name="Tautz D."/>
            <person name="Zdobnov E.M."/>
            <person name="Muzny D."/>
            <person name="Gibbs R.A."/>
            <person name="Weinstock G.M."/>
            <person name="Attaway T."/>
            <person name="Bell S."/>
            <person name="Buhay C.J."/>
            <person name="Chandrabose M.N."/>
            <person name="Chavez D."/>
            <person name="Clerk-Blankenburg K.P."/>
            <person name="Cree A."/>
            <person name="Dao M."/>
            <person name="Davis C."/>
            <person name="Chacko J."/>
            <person name="Dinh H."/>
            <person name="Dugan-Rocha S."/>
            <person name="Fowler G."/>
            <person name="Garner T.T."/>
            <person name="Garnes J."/>
            <person name="Gnirke A."/>
            <person name="Hawes A."/>
            <person name="Hernandez J."/>
            <person name="Hines S."/>
            <person name="Holder M."/>
            <person name="Hume J."/>
            <person name="Jhangiani S.N."/>
            <person name="Joshi V."/>
            <person name="Khan Z.M."/>
            <person name="Jackson L."/>
            <person name="Kovar C."/>
            <person name="Kowis A."/>
            <person name="Lee S."/>
            <person name="Lewis L.R."/>
            <person name="Margolis J."/>
            <person name="Morgan M."/>
            <person name="Nazareth L.V."/>
            <person name="Nguyen N."/>
            <person name="Okwuonu G."/>
            <person name="Parker D."/>
            <person name="Richards S."/>
            <person name="Ruiz S.J."/>
            <person name="Santibanez J."/>
            <person name="Savard J."/>
            <person name="Scherer S.E."/>
            <person name="Schneider B."/>
            <person name="Sodergren E."/>
            <person name="Tautz D."/>
            <person name="Vattahil S."/>
            <person name="Villasana D."/>
            <person name="White C.S."/>
            <person name="Wright R."/>
            <person name="Park Y."/>
            <person name="Beeman R.W."/>
            <person name="Lord J."/>
            <person name="Oppert B."/>
            <person name="Lorenzen M."/>
            <person name="Brown S."/>
            <person name="Wang L."/>
            <person name="Savard J."/>
            <person name="Tautz D."/>
            <person name="Richards S."/>
            <person name="Weinstock G."/>
            <person name="Gibbs R.A."/>
            <person name="Liu Y."/>
            <person name="Worley K."/>
            <person name="Weinstock G."/>
            <person name="Elsik C.G."/>
            <person name="Reese J.T."/>
            <person name="Elhaik E."/>
            <person name="Landan G."/>
            <person name="Graur D."/>
            <person name="Arensburger P."/>
            <person name="Atkinson P."/>
            <person name="Beeman R.W."/>
            <person name="Beidler J."/>
            <person name="Brown S.J."/>
            <person name="Demuth J.P."/>
            <person name="Drury D.W."/>
            <person name="Du Y.Z."/>
            <person name="Fujiwara H."/>
            <person name="Lorenzen M."/>
            <person name="Maselli V."/>
            <person name="Osanai M."/>
            <person name="Park Y."/>
            <person name="Robertson H.M."/>
            <person name="Tu Z."/>
            <person name="Wang J.J."/>
            <person name="Wang S."/>
            <person name="Richards S."/>
            <person name="Song H."/>
            <person name="Zhang L."/>
            <person name="Sodergren E."/>
            <person name="Werner D."/>
            <person name="Stanke M."/>
            <person name="Morgenstern B."/>
            <person name="Solovyev V."/>
            <person name="Kosarev P."/>
            <person name="Brown G."/>
            <person name="Chen H.C."/>
            <person name="Ermolaeva O."/>
            <person name="Hlavina W."/>
            <person name="Kapustin Y."/>
            <person name="Kiryutin B."/>
            <person name="Kitts P."/>
            <person name="Maglott D."/>
            <person name="Pruitt K."/>
            <person name="Sapojnikov V."/>
            <person name="Souvorov A."/>
            <person name="Mackey A.J."/>
            <person name="Waterhouse R.M."/>
            <person name="Wyder S."/>
            <person name="Zdobnov E.M."/>
            <person name="Zdobnov E.M."/>
            <person name="Wyder S."/>
            <person name="Kriventseva E.V."/>
            <person name="Kadowaki T."/>
            <person name="Bork P."/>
            <person name="Aranda M."/>
            <person name="Bao R."/>
            <person name="Beermann A."/>
            <person name="Berns N."/>
            <person name="Bolognesi R."/>
            <person name="Bonneton F."/>
            <person name="Bopp D."/>
            <person name="Brown S.J."/>
            <person name="Bucher G."/>
            <person name="Butts T."/>
            <person name="Chaumot A."/>
            <person name="Denell R.E."/>
            <person name="Ferrier D.E."/>
            <person name="Friedrich M."/>
            <person name="Gordon C.M."/>
            <person name="Jindra M."/>
            <person name="Klingler M."/>
            <person name="Lan Q."/>
            <person name="Lattorff H.M."/>
            <person name="Laudet V."/>
            <person name="von Levetsow C."/>
            <person name="Liu Z."/>
            <person name="Lutz R."/>
            <person name="Lynch J.A."/>
            <person name="da Fonseca R.N."/>
            <person name="Posnien N."/>
            <person name="Reuter R."/>
            <person name="Roth S."/>
            <person name="Savard J."/>
            <person name="Schinko J.B."/>
            <person name="Schmitt C."/>
            <person name="Schoppmeier M."/>
            <person name="Schroder R."/>
            <person name="Shippy T.D."/>
            <person name="Simonnet F."/>
            <person name="Marques-Souza H."/>
            <person name="Tautz D."/>
            <person name="Tomoyasu Y."/>
            <person name="Trauner J."/>
            <person name="Van der Zee M."/>
            <person name="Vervoort M."/>
            <person name="Wittkopp N."/>
            <person name="Wimmer E.A."/>
            <person name="Yang X."/>
            <person name="Jones A.K."/>
            <person name="Sattelle D.B."/>
            <person name="Ebert P.R."/>
            <person name="Nelson D."/>
            <person name="Scott J.G."/>
            <person name="Beeman R.W."/>
            <person name="Muthukrishnan S."/>
            <person name="Kramer K.J."/>
            <person name="Arakane Y."/>
            <person name="Beeman R.W."/>
            <person name="Zhu Q."/>
            <person name="Hogenkamp D."/>
            <person name="Dixit R."/>
            <person name="Oppert B."/>
            <person name="Jiang H."/>
            <person name="Zou Z."/>
            <person name="Marshall J."/>
            <person name="Elpidina E."/>
            <person name="Vinokurov K."/>
            <person name="Oppert C."/>
            <person name="Zou Z."/>
            <person name="Evans J."/>
            <person name="Lu Z."/>
            <person name="Zhao P."/>
            <person name="Sumathipala N."/>
            <person name="Altincicek B."/>
            <person name="Vilcinskas A."/>
            <person name="Williams M."/>
            <person name="Hultmark D."/>
            <person name="Hetru C."/>
            <person name="Jiang H."/>
            <person name="Grimmelikhuijzen C.J."/>
            <person name="Hauser F."/>
            <person name="Cazzamali G."/>
            <person name="Williamson M."/>
            <person name="Park Y."/>
            <person name="Li B."/>
            <person name="Tanaka Y."/>
            <person name="Predel R."/>
            <person name="Neupert S."/>
            <person name="Schachtner J."/>
            <person name="Verleyen P."/>
            <person name="Raible F."/>
            <person name="Bork P."/>
            <person name="Friedrich M."/>
            <person name="Walden K.K."/>
            <person name="Robertson H.M."/>
            <person name="Angeli S."/>
            <person name="Foret S."/>
            <person name="Bucher G."/>
            <person name="Schuetz S."/>
            <person name="Maleszka R."/>
            <person name="Wimmer E.A."/>
            <person name="Beeman R.W."/>
            <person name="Lorenzen M."/>
            <person name="Tomoyasu Y."/>
            <person name="Miller S.C."/>
            <person name="Grossmann D."/>
            <person name="Bucher G."/>
        </authorList>
    </citation>
    <scope>NUCLEOTIDE SEQUENCE [LARGE SCALE GENOMIC DNA]</scope>
    <source>
        <strain evidence="2 3">Georgia GA2</strain>
    </source>
</reference>
<evidence type="ECO:0000313" key="3">
    <source>
        <dbReference type="Proteomes" id="UP000007266"/>
    </source>
</evidence>
<dbReference type="Proteomes" id="UP000007266">
    <property type="component" value="Linkage group 5"/>
</dbReference>
<feature type="compositionally biased region" description="Low complexity" evidence="1">
    <location>
        <begin position="118"/>
        <end position="137"/>
    </location>
</feature>
<accession>A0A139WHA3</accession>
<dbReference type="InParanoid" id="A0A139WHA3"/>
<evidence type="ECO:0000256" key="1">
    <source>
        <dbReference type="SAM" id="MobiDB-lite"/>
    </source>
</evidence>
<keyword evidence="3" id="KW-1185">Reference proteome</keyword>
<dbReference type="EMBL" id="KQ971343">
    <property type="protein sequence ID" value="KYB27289.1"/>
    <property type="molecule type" value="Genomic_DNA"/>
</dbReference>
<reference evidence="2 3" key="2">
    <citation type="journal article" date="2010" name="Nucleic Acids Res.">
        <title>BeetleBase in 2010: revisions to provide comprehensive genomic information for Tribolium castaneum.</title>
        <authorList>
            <person name="Kim H.S."/>
            <person name="Murphy T."/>
            <person name="Xia J."/>
            <person name="Caragea D."/>
            <person name="Park Y."/>
            <person name="Beeman R.W."/>
            <person name="Lorenzen M.D."/>
            <person name="Butcher S."/>
            <person name="Manak J.R."/>
            <person name="Brown S.J."/>
        </authorList>
    </citation>
    <scope>GENOME REANNOTATION</scope>
    <source>
        <strain evidence="2 3">Georgia GA2</strain>
    </source>
</reference>
<sequence>MKTCRCVVVPLQTKILELSRIRSVVELYVECCLLNDCQITEPSNQPEASVIRKPLDFEDDGEDESDGGWQQELQRRYAQDANFMAELRARHPTSPPENHPSQNYNHHQYPALNHHHPNQGYNAQQNYPNYNQAEPNQSPFGPQTPKSEQQSVLQQQHEQNNDNGEEIPNREGMSKETLQFEEALKQWVNR</sequence>
<evidence type="ECO:0000313" key="2">
    <source>
        <dbReference type="EMBL" id="KYB27289.1"/>
    </source>
</evidence>
<proteinExistence type="predicted"/>
<dbReference type="STRING" id="7070.A0A139WHA3"/>
<dbReference type="AlphaFoldDB" id="A0A139WHA3"/>
<feature type="region of interest" description="Disordered" evidence="1">
    <location>
        <begin position="90"/>
        <end position="190"/>
    </location>
</feature>
<gene>
    <name evidence="2" type="primary">AUGUSTUS-3.0.2_33179</name>
    <name evidence="2" type="ORF">TcasGA2_TC033179</name>
</gene>